<reference evidence="1" key="1">
    <citation type="submission" date="2015-04" db="UniProtKB">
        <authorList>
            <consortium name="EnsemblPlants"/>
        </authorList>
    </citation>
    <scope>IDENTIFICATION</scope>
</reference>
<dbReference type="HOGENOM" id="CLU_1484224_0_0_1"/>
<dbReference type="PANTHER" id="PTHR45125">
    <property type="entry name" value="F21J9.4-RELATED"/>
    <property type="match status" value="1"/>
</dbReference>
<dbReference type="EnsemblPlants" id="OGLUM08G11050.1">
    <property type="protein sequence ID" value="OGLUM08G11050.1"/>
    <property type="gene ID" value="OGLUM08G11050"/>
</dbReference>
<evidence type="ECO:0000313" key="1">
    <source>
        <dbReference type="EnsemblPlants" id="OGLUM08G11050.1"/>
    </source>
</evidence>
<sequence length="182" mass="20433">MAATSSAAMDWYHDATRGVATMAGVRAVGGGGVLPPQAPPPPRFGVPPRFQASEAMEEQTSSEPLDPLSHEEFLHMSNFDGMEQVRYYTNLINDESNHFESSEMGSQYADEQDPIGNENAALRPNQKRSKNFSLEEDNLLVSAWINVSFDAVQGTDQSRGTYWGRIYEYFHDNKEFDSDRSW</sequence>
<dbReference type="STRING" id="40148.A0A0E0ATU5"/>
<protein>
    <submittedName>
        <fullName evidence="1">Uncharacterized protein</fullName>
    </submittedName>
</protein>
<dbReference type="AlphaFoldDB" id="A0A0E0ATU5"/>
<accession>A0A0E0ATU5</accession>
<dbReference type="Gramene" id="OGLUM08G11050.1">
    <property type="protein sequence ID" value="OGLUM08G11050.1"/>
    <property type="gene ID" value="OGLUM08G11050"/>
</dbReference>
<proteinExistence type="predicted"/>
<reference evidence="1" key="2">
    <citation type="submission" date="2018-05" db="EMBL/GenBank/DDBJ databases">
        <title>OgluRS3 (Oryza glumaepatula Reference Sequence Version 3).</title>
        <authorList>
            <person name="Zhang J."/>
            <person name="Kudrna D."/>
            <person name="Lee S."/>
            <person name="Talag J."/>
            <person name="Welchert J."/>
            <person name="Wing R.A."/>
        </authorList>
    </citation>
    <scope>NUCLEOTIDE SEQUENCE [LARGE SCALE GENOMIC DNA]</scope>
</reference>
<dbReference type="PANTHER" id="PTHR45125:SF51">
    <property type="entry name" value="F21J9.4-RELATED"/>
    <property type="match status" value="1"/>
</dbReference>
<dbReference type="Proteomes" id="UP000026961">
    <property type="component" value="Chromosome 8"/>
</dbReference>
<name>A0A0E0ATU5_9ORYZ</name>
<organism evidence="1">
    <name type="scientific">Oryza glumipatula</name>
    <dbReference type="NCBI Taxonomy" id="40148"/>
    <lineage>
        <taxon>Eukaryota</taxon>
        <taxon>Viridiplantae</taxon>
        <taxon>Streptophyta</taxon>
        <taxon>Embryophyta</taxon>
        <taxon>Tracheophyta</taxon>
        <taxon>Spermatophyta</taxon>
        <taxon>Magnoliopsida</taxon>
        <taxon>Liliopsida</taxon>
        <taxon>Poales</taxon>
        <taxon>Poaceae</taxon>
        <taxon>BOP clade</taxon>
        <taxon>Oryzoideae</taxon>
        <taxon>Oryzeae</taxon>
        <taxon>Oryzinae</taxon>
        <taxon>Oryza</taxon>
    </lineage>
</organism>
<keyword evidence="2" id="KW-1185">Reference proteome</keyword>
<evidence type="ECO:0000313" key="2">
    <source>
        <dbReference type="Proteomes" id="UP000026961"/>
    </source>
</evidence>